<dbReference type="PANTHER" id="PTHR30173">
    <property type="entry name" value="SIGMA 19 FACTOR"/>
    <property type="match status" value="1"/>
</dbReference>
<dbReference type="Pfam" id="PF04542">
    <property type="entry name" value="Sigma70_r2"/>
    <property type="match status" value="1"/>
</dbReference>
<feature type="domain" description="RNA polymerase sigma factor 70 region 4 type 2" evidence="3">
    <location>
        <begin position="111"/>
        <end position="159"/>
    </location>
</feature>
<dbReference type="Gene3D" id="1.10.10.10">
    <property type="entry name" value="Winged helix-like DNA-binding domain superfamily/Winged helix DNA-binding domain"/>
    <property type="match status" value="1"/>
</dbReference>
<evidence type="ECO:0000313" key="5">
    <source>
        <dbReference type="Proteomes" id="UP000295497"/>
    </source>
</evidence>
<keyword evidence="4" id="KW-0240">DNA-directed RNA polymerase</keyword>
<dbReference type="Proteomes" id="UP000295497">
    <property type="component" value="Chromosome"/>
</dbReference>
<dbReference type="InterPro" id="IPR052704">
    <property type="entry name" value="ECF_Sigma-70_Domain"/>
</dbReference>
<dbReference type="InterPro" id="IPR036388">
    <property type="entry name" value="WH-like_DNA-bd_sf"/>
</dbReference>
<accession>A0A4P2QGJ0</accession>
<dbReference type="GO" id="GO:0000428">
    <property type="term" value="C:DNA-directed RNA polymerase complex"/>
    <property type="evidence" value="ECO:0007669"/>
    <property type="project" value="UniProtKB-KW"/>
</dbReference>
<dbReference type="Gene3D" id="3.10.450.50">
    <property type="match status" value="1"/>
</dbReference>
<dbReference type="AlphaFoldDB" id="A0A4P2QGJ0"/>
<proteinExistence type="predicted"/>
<dbReference type="InterPro" id="IPR032710">
    <property type="entry name" value="NTF2-like_dom_sf"/>
</dbReference>
<dbReference type="InterPro" id="IPR007627">
    <property type="entry name" value="RNA_pol_sigma70_r2"/>
</dbReference>
<dbReference type="SUPFAM" id="SSF88659">
    <property type="entry name" value="Sigma3 and sigma4 domains of RNA polymerase sigma factors"/>
    <property type="match status" value="1"/>
</dbReference>
<dbReference type="NCBIfam" id="TIGR02937">
    <property type="entry name" value="sigma70-ECF"/>
    <property type="match status" value="1"/>
</dbReference>
<dbReference type="Pfam" id="PF08281">
    <property type="entry name" value="Sigma70_r4_2"/>
    <property type="match status" value="1"/>
</dbReference>
<dbReference type="SUPFAM" id="SSF54427">
    <property type="entry name" value="NTF2-like"/>
    <property type="match status" value="1"/>
</dbReference>
<dbReference type="InterPro" id="IPR013325">
    <property type="entry name" value="RNA_pol_sigma_r2"/>
</dbReference>
<dbReference type="Gene3D" id="1.10.1740.10">
    <property type="match status" value="1"/>
</dbReference>
<name>A0A4P2QGJ0_SORCE</name>
<protein>
    <submittedName>
        <fullName evidence="4">DNA-directed RNA polymerase sigma-70 factor</fullName>
    </submittedName>
</protein>
<organism evidence="4 5">
    <name type="scientific">Sorangium cellulosum</name>
    <name type="common">Polyangium cellulosum</name>
    <dbReference type="NCBI Taxonomy" id="56"/>
    <lineage>
        <taxon>Bacteria</taxon>
        <taxon>Pseudomonadati</taxon>
        <taxon>Myxococcota</taxon>
        <taxon>Polyangia</taxon>
        <taxon>Polyangiales</taxon>
        <taxon>Polyangiaceae</taxon>
        <taxon>Sorangium</taxon>
    </lineage>
</organism>
<sequence>MISQAELAEQLDRARSHLRAVAFRMLGSVDEAEDAVQEVWLRASRADASAVANVTGWLTTILGRVCLDMLRARRRRGEELTESGELDQVVDHGGSPGPEDEAALADAVGLALLVVLDALGPAERVAFVLHDLFAVPFDEIAAIVDRSPAAAKKLASRARHRVRGGAAAPAAELAGHREVVEAFLAASRAGDLGALLAVLAPDVVRRADRAALRGGAETEVRGARRVAEETATNAGRARFARPALVNGAVGVVVAPRGRLQLVLEVAIEGGRIAAIDVIGDPARLRQLRLAVVDVAPP</sequence>
<dbReference type="GO" id="GO:0016987">
    <property type="term" value="F:sigma factor activity"/>
    <property type="evidence" value="ECO:0007669"/>
    <property type="project" value="InterPro"/>
</dbReference>
<evidence type="ECO:0000313" key="4">
    <source>
        <dbReference type="EMBL" id="AUX28960.1"/>
    </source>
</evidence>
<dbReference type="RefSeq" id="WP_129573207.1">
    <property type="nucleotide sequence ID" value="NZ_CP012672.1"/>
</dbReference>
<dbReference type="InterPro" id="IPR013249">
    <property type="entry name" value="RNA_pol_sigma70_r4_t2"/>
</dbReference>
<dbReference type="GO" id="GO:0006352">
    <property type="term" value="P:DNA-templated transcription initiation"/>
    <property type="evidence" value="ECO:0007669"/>
    <property type="project" value="InterPro"/>
</dbReference>
<dbReference type="EMBL" id="CP012672">
    <property type="protein sequence ID" value="AUX28960.1"/>
    <property type="molecule type" value="Genomic_DNA"/>
</dbReference>
<dbReference type="GO" id="GO:0003677">
    <property type="term" value="F:DNA binding"/>
    <property type="evidence" value="ECO:0007669"/>
    <property type="project" value="InterPro"/>
</dbReference>
<keyword evidence="4" id="KW-0804">Transcription</keyword>
<dbReference type="InterPro" id="IPR013324">
    <property type="entry name" value="RNA_pol_sigma_r3/r4-like"/>
</dbReference>
<gene>
    <name evidence="4" type="ORF">SOCE836_010450</name>
</gene>
<comment type="subunit">
    <text evidence="1">Interacts transiently with the RNA polymerase catalytic core formed by RpoA, RpoB, RpoC and RpoZ (2 alpha, 1 beta, 1 beta' and 1 omega subunit) to form the RNA polymerase holoenzyme that can initiate transcription.</text>
</comment>
<dbReference type="PANTHER" id="PTHR30173:SF43">
    <property type="entry name" value="ECF RNA POLYMERASE SIGMA FACTOR SIGI-RELATED"/>
    <property type="match status" value="1"/>
</dbReference>
<dbReference type="SUPFAM" id="SSF88946">
    <property type="entry name" value="Sigma2 domain of RNA polymerase sigma factors"/>
    <property type="match status" value="1"/>
</dbReference>
<dbReference type="InterPro" id="IPR014284">
    <property type="entry name" value="RNA_pol_sigma-70_dom"/>
</dbReference>
<feature type="domain" description="RNA polymerase sigma-70 region 2" evidence="2">
    <location>
        <begin position="15"/>
        <end position="76"/>
    </location>
</feature>
<evidence type="ECO:0000259" key="3">
    <source>
        <dbReference type="Pfam" id="PF08281"/>
    </source>
</evidence>
<evidence type="ECO:0000259" key="2">
    <source>
        <dbReference type="Pfam" id="PF04542"/>
    </source>
</evidence>
<evidence type="ECO:0000256" key="1">
    <source>
        <dbReference type="ARBA" id="ARBA00011344"/>
    </source>
</evidence>
<reference evidence="4 5" key="1">
    <citation type="submission" date="2015-09" db="EMBL/GenBank/DDBJ databases">
        <title>Sorangium comparison.</title>
        <authorList>
            <person name="Zaburannyi N."/>
            <person name="Bunk B."/>
            <person name="Overmann J."/>
            <person name="Mueller R."/>
        </authorList>
    </citation>
    <scope>NUCLEOTIDE SEQUENCE [LARGE SCALE GENOMIC DNA]</scope>
    <source>
        <strain evidence="4 5">So ce836</strain>
    </source>
</reference>